<evidence type="ECO:0000313" key="3">
    <source>
        <dbReference type="Proteomes" id="UP000780875"/>
    </source>
</evidence>
<name>A0ABS7U8D2_9ACTN</name>
<keyword evidence="1" id="KW-0812">Transmembrane</keyword>
<evidence type="ECO:0008006" key="4">
    <source>
        <dbReference type="Google" id="ProtNLM"/>
    </source>
</evidence>
<protein>
    <recommendedName>
        <fullName evidence="4">WD40 repeat domain-containing protein</fullName>
    </recommendedName>
</protein>
<reference evidence="2 3" key="1">
    <citation type="submission" date="2021-09" db="EMBL/GenBank/DDBJ databases">
        <title>Whole genome sequence of Nocardioides sp. GBK3QG-3.</title>
        <authorList>
            <person name="Tuo L."/>
        </authorList>
    </citation>
    <scope>NUCLEOTIDE SEQUENCE [LARGE SCALE GENOMIC DNA]</scope>
    <source>
        <strain evidence="2 3">GBK3QG-3</strain>
    </source>
</reference>
<dbReference type="SUPFAM" id="SSF69304">
    <property type="entry name" value="Tricorn protease N-terminal domain"/>
    <property type="match status" value="1"/>
</dbReference>
<dbReference type="RefSeq" id="WP_224121586.1">
    <property type="nucleotide sequence ID" value="NZ_JAIQZJ010000001.1"/>
</dbReference>
<keyword evidence="3" id="KW-1185">Reference proteome</keyword>
<evidence type="ECO:0000313" key="2">
    <source>
        <dbReference type="EMBL" id="MBZ5737230.1"/>
    </source>
</evidence>
<proteinExistence type="predicted"/>
<keyword evidence="1" id="KW-1133">Transmembrane helix</keyword>
<keyword evidence="1" id="KW-0472">Membrane</keyword>
<dbReference type="EMBL" id="JAIQZJ010000001">
    <property type="protein sequence ID" value="MBZ5737230.1"/>
    <property type="molecule type" value="Genomic_DNA"/>
</dbReference>
<comment type="caution">
    <text evidence="2">The sequence shown here is derived from an EMBL/GenBank/DDBJ whole genome shotgun (WGS) entry which is preliminary data.</text>
</comment>
<organism evidence="2 3">
    <name type="scientific">Nocardioides mangrovi</name>
    <dbReference type="NCBI Taxonomy" id="2874580"/>
    <lineage>
        <taxon>Bacteria</taxon>
        <taxon>Bacillati</taxon>
        <taxon>Actinomycetota</taxon>
        <taxon>Actinomycetes</taxon>
        <taxon>Propionibacteriales</taxon>
        <taxon>Nocardioidaceae</taxon>
        <taxon>Nocardioides</taxon>
    </lineage>
</organism>
<dbReference type="Proteomes" id="UP000780875">
    <property type="component" value="Unassembled WGS sequence"/>
</dbReference>
<evidence type="ECO:0000256" key="1">
    <source>
        <dbReference type="SAM" id="Phobius"/>
    </source>
</evidence>
<accession>A0ABS7U8D2</accession>
<feature type="transmembrane region" description="Helical" evidence="1">
    <location>
        <begin position="39"/>
        <end position="58"/>
    </location>
</feature>
<gene>
    <name evidence="2" type="ORF">K8U61_03565</name>
</gene>
<sequence length="372" mass="39071">MTDRLSTLMHQQVDALEVPPAPAAQVIAAGRGLRRRRTAGVAAAVVATVLAVIGIAVVDQRWSDDDAITPAEQKAYVEKGAWAVGNELHIGDHVVTLPGIDQIGYSSLGAIVFDVRPGQDYDSTTSETVLVTPDGKVRSLALPGLDLLLNPPATDPTSPVIAYVRPSDAAQGDVVLADLSTGETTVFSDAIPPHQGQVRSDPVALTPDAVLVNNTWSVDRSTGDRTRLRLEGLTPLSGYAHGLRLTSDWQTMTFQVRSGDDVLLDLPDTSGTSNGQSPALLSPDGRYVAVSTGDAGLDVYTVASGRSIHLGGDWDLEDVGWTPDGHLVGKQYPTNASEVQTCDPVTGTCVGTGITVTEELRLVRGADAIPNS</sequence>